<keyword evidence="4" id="KW-0274">FAD</keyword>
<dbReference type="HOGENOM" id="CLU_017779_9_2_9"/>
<dbReference type="Proteomes" id="UP000002892">
    <property type="component" value="Chromosome"/>
</dbReference>
<dbReference type="GO" id="GO:0071949">
    <property type="term" value="F:FAD binding"/>
    <property type="evidence" value="ECO:0007669"/>
    <property type="project" value="InterPro"/>
</dbReference>
<dbReference type="InterPro" id="IPR004113">
    <property type="entry name" value="FAD-bd_oxidored_4_C"/>
</dbReference>
<dbReference type="Gene3D" id="3.30.465.10">
    <property type="match status" value="1"/>
</dbReference>
<sequence length="434" mass="46460">MSNVNISKLKGIVGDEHVIDSPSEMAKYLKGQGKPAVVVLPGNTSEVSNIVKLANDQNVKLTVGGAVVDTQGLSGGIAMVMSRMNRILEMDMQNLVAVVEPGLLHKDFLLKVAETGLNFPPEPYELETSSIGGCFAIGDSDSKSFEYGPTRTFLLGFEMVLPTGEIMDIGNKCIKNVSGLDFIHFAVGSQGTFGIFTKLLVKLLPAPEARRAVIGTFASMHKANETFNTLIKRNVLPTRMNLINGSLANIAKPGTEGQLVIIDLQGFKESGKNIAHEIAAVLTLGGGTDVKIIEDAAEYDQVINGWLKVRADLNSKPEQTVEFTVGPMKMPQALAQLEALTGDLGAYPGVIVEGLLGYVCLALPEGTDKLALARSLNKLAMSLGGNVKGLLGHKLKAEVYNDAEMWKQTTSLLRELRQQFDPKGILSPGVSLEA</sequence>
<dbReference type="EC" id="1.1.2.4" evidence="7"/>
<dbReference type="GO" id="GO:0008720">
    <property type="term" value="F:D-lactate dehydrogenase (NAD+) activity"/>
    <property type="evidence" value="ECO:0007669"/>
    <property type="project" value="TreeGrafter"/>
</dbReference>
<dbReference type="InterPro" id="IPR016166">
    <property type="entry name" value="FAD-bd_PCMH"/>
</dbReference>
<dbReference type="EMBL" id="CP003639">
    <property type="protein sequence ID" value="AFM39296.1"/>
    <property type="molecule type" value="Genomic_DNA"/>
</dbReference>
<dbReference type="AlphaFoldDB" id="I4D0H2"/>
<comment type="similarity">
    <text evidence="2">Belongs to the FAD-binding oxidoreductase/transferase type 4 family.</text>
</comment>
<evidence type="ECO:0000256" key="5">
    <source>
        <dbReference type="ARBA" id="ARBA00022946"/>
    </source>
</evidence>
<dbReference type="KEGG" id="dai:Desaci_0222"/>
<keyword evidence="3" id="KW-0285">Flavoprotein</keyword>
<evidence type="ECO:0000256" key="3">
    <source>
        <dbReference type="ARBA" id="ARBA00022630"/>
    </source>
</evidence>
<keyword evidence="5" id="KW-0809">Transit peptide</keyword>
<dbReference type="PANTHER" id="PTHR11748">
    <property type="entry name" value="D-LACTATE DEHYDROGENASE"/>
    <property type="match status" value="1"/>
</dbReference>
<dbReference type="GO" id="GO:1903457">
    <property type="term" value="P:lactate catabolic process"/>
    <property type="evidence" value="ECO:0007669"/>
    <property type="project" value="TreeGrafter"/>
</dbReference>
<proteinExistence type="inferred from homology"/>
<comment type="cofactor">
    <cofactor evidence="1">
        <name>FAD</name>
        <dbReference type="ChEBI" id="CHEBI:57692"/>
    </cofactor>
</comment>
<dbReference type="Pfam" id="PF01565">
    <property type="entry name" value="FAD_binding_4"/>
    <property type="match status" value="1"/>
</dbReference>
<accession>I4D0H2</accession>
<dbReference type="InterPro" id="IPR036318">
    <property type="entry name" value="FAD-bd_PCMH-like_sf"/>
</dbReference>
<dbReference type="OrthoDB" id="9767256at2"/>
<evidence type="ECO:0000256" key="7">
    <source>
        <dbReference type="ARBA" id="ARBA00038897"/>
    </source>
</evidence>
<dbReference type="InterPro" id="IPR016164">
    <property type="entry name" value="FAD-linked_Oxase-like_C"/>
</dbReference>
<dbReference type="SUPFAM" id="SSF55103">
    <property type="entry name" value="FAD-linked oxidases, C-terminal domain"/>
    <property type="match status" value="1"/>
</dbReference>
<dbReference type="InterPro" id="IPR016169">
    <property type="entry name" value="FAD-bd_PCMH_sub2"/>
</dbReference>
<evidence type="ECO:0000256" key="6">
    <source>
        <dbReference type="ARBA" id="ARBA00023002"/>
    </source>
</evidence>
<evidence type="ECO:0000256" key="1">
    <source>
        <dbReference type="ARBA" id="ARBA00001974"/>
    </source>
</evidence>
<gene>
    <name evidence="9" type="ordered locus">Desaci_0222</name>
</gene>
<dbReference type="SUPFAM" id="SSF56176">
    <property type="entry name" value="FAD-binding/transporter-associated domain-like"/>
    <property type="match status" value="1"/>
</dbReference>
<organism evidence="9 10">
    <name type="scientific">Desulfosporosinus acidiphilus (strain DSM 22704 / JCM 16185 / SJ4)</name>
    <dbReference type="NCBI Taxonomy" id="646529"/>
    <lineage>
        <taxon>Bacteria</taxon>
        <taxon>Bacillati</taxon>
        <taxon>Bacillota</taxon>
        <taxon>Clostridia</taxon>
        <taxon>Eubacteriales</taxon>
        <taxon>Desulfitobacteriaceae</taxon>
        <taxon>Desulfosporosinus</taxon>
    </lineage>
</organism>
<protein>
    <recommendedName>
        <fullName evidence="7">D-lactate dehydrogenase (cytochrome)</fullName>
        <ecNumber evidence="7">1.1.2.4</ecNumber>
    </recommendedName>
</protein>
<dbReference type="InterPro" id="IPR006094">
    <property type="entry name" value="Oxid_FAD_bind_N"/>
</dbReference>
<name>I4D0H2_DESAJ</name>
<dbReference type="PROSITE" id="PS51387">
    <property type="entry name" value="FAD_PCMH"/>
    <property type="match status" value="1"/>
</dbReference>
<evidence type="ECO:0000256" key="4">
    <source>
        <dbReference type="ARBA" id="ARBA00022827"/>
    </source>
</evidence>
<keyword evidence="6" id="KW-0560">Oxidoreductase</keyword>
<dbReference type="Pfam" id="PF02913">
    <property type="entry name" value="FAD-oxidase_C"/>
    <property type="match status" value="1"/>
</dbReference>
<evidence type="ECO:0000313" key="10">
    <source>
        <dbReference type="Proteomes" id="UP000002892"/>
    </source>
</evidence>
<dbReference type="STRING" id="646529.Desaci_0222"/>
<dbReference type="PANTHER" id="PTHR11748:SF111">
    <property type="entry name" value="D-LACTATE DEHYDROGENASE, MITOCHONDRIAL-RELATED"/>
    <property type="match status" value="1"/>
</dbReference>
<keyword evidence="10" id="KW-1185">Reference proteome</keyword>
<evidence type="ECO:0000256" key="2">
    <source>
        <dbReference type="ARBA" id="ARBA00008000"/>
    </source>
</evidence>
<dbReference type="eggNOG" id="COG0277">
    <property type="taxonomic scope" value="Bacteria"/>
</dbReference>
<dbReference type="GO" id="GO:0004458">
    <property type="term" value="F:D-lactate dehydrogenase (cytochrome) activity"/>
    <property type="evidence" value="ECO:0007669"/>
    <property type="project" value="UniProtKB-EC"/>
</dbReference>
<evidence type="ECO:0000313" key="9">
    <source>
        <dbReference type="EMBL" id="AFM39296.1"/>
    </source>
</evidence>
<dbReference type="RefSeq" id="WP_014825311.1">
    <property type="nucleotide sequence ID" value="NC_018068.1"/>
</dbReference>
<evidence type="ECO:0000259" key="8">
    <source>
        <dbReference type="PROSITE" id="PS51387"/>
    </source>
</evidence>
<reference evidence="9 10" key="1">
    <citation type="journal article" date="2012" name="J. Bacteriol.">
        <title>Complete genome sequences of Desulfosporosinus orientis DSM765T, Desulfosporosinus youngiae DSM17734T, Desulfosporosinus meridiei DSM13257T, and Desulfosporosinus acidiphilus DSM22704T.</title>
        <authorList>
            <person name="Pester M."/>
            <person name="Brambilla E."/>
            <person name="Alazard D."/>
            <person name="Rattei T."/>
            <person name="Weinmaier T."/>
            <person name="Han J."/>
            <person name="Lucas S."/>
            <person name="Lapidus A."/>
            <person name="Cheng J.F."/>
            <person name="Goodwin L."/>
            <person name="Pitluck S."/>
            <person name="Peters L."/>
            <person name="Ovchinnikova G."/>
            <person name="Teshima H."/>
            <person name="Detter J.C."/>
            <person name="Han C.S."/>
            <person name="Tapia R."/>
            <person name="Land M.L."/>
            <person name="Hauser L."/>
            <person name="Kyrpides N.C."/>
            <person name="Ivanova N.N."/>
            <person name="Pagani I."/>
            <person name="Huntmann M."/>
            <person name="Wei C.L."/>
            <person name="Davenport K.W."/>
            <person name="Daligault H."/>
            <person name="Chain P.S."/>
            <person name="Chen A."/>
            <person name="Mavromatis K."/>
            <person name="Markowitz V."/>
            <person name="Szeto E."/>
            <person name="Mikhailova N."/>
            <person name="Pati A."/>
            <person name="Wagner M."/>
            <person name="Woyke T."/>
            <person name="Ollivier B."/>
            <person name="Klenk H.P."/>
            <person name="Spring S."/>
            <person name="Loy A."/>
        </authorList>
    </citation>
    <scope>NUCLEOTIDE SEQUENCE [LARGE SCALE GENOMIC DNA]</scope>
    <source>
        <strain evidence="10">DSM 22704 / JCM 16185 / SJ4</strain>
    </source>
</reference>
<feature type="domain" description="FAD-binding PCMH-type" evidence="8">
    <location>
        <begin position="31"/>
        <end position="206"/>
    </location>
</feature>